<feature type="non-terminal residue" evidence="1">
    <location>
        <position position="1"/>
    </location>
</feature>
<dbReference type="AlphaFoldDB" id="A0A7J6NL96"/>
<dbReference type="Proteomes" id="UP000553632">
    <property type="component" value="Unassembled WGS sequence"/>
</dbReference>
<name>A0A7J6NL96_PEROL</name>
<evidence type="ECO:0000313" key="4">
    <source>
        <dbReference type="Proteomes" id="UP000574390"/>
    </source>
</evidence>
<keyword evidence="3" id="KW-1185">Reference proteome</keyword>
<sequence>KRRLGMQRDPGQLSWKGLPLRPNKRTLQTRKTPSLGYHAVTRNRRTQRRVVEEIE</sequence>
<evidence type="ECO:0000313" key="1">
    <source>
        <dbReference type="EMBL" id="KAF4684187.1"/>
    </source>
</evidence>
<evidence type="ECO:0000313" key="2">
    <source>
        <dbReference type="EMBL" id="KAF4707217.1"/>
    </source>
</evidence>
<reference evidence="3 4" key="1">
    <citation type="submission" date="2020-04" db="EMBL/GenBank/DDBJ databases">
        <title>Perkinsus olseni comparative genomics.</title>
        <authorList>
            <person name="Bogema D.R."/>
        </authorList>
    </citation>
    <scope>NUCLEOTIDE SEQUENCE [LARGE SCALE GENOMIC DNA]</scope>
    <source>
        <strain evidence="1">ATCC PRA-205</strain>
        <strain evidence="2 3">ATCC PRA-207</strain>
    </source>
</reference>
<dbReference type="EMBL" id="JABANO010033227">
    <property type="protein sequence ID" value="KAF4707217.1"/>
    <property type="molecule type" value="Genomic_DNA"/>
</dbReference>
<organism evidence="1 4">
    <name type="scientific">Perkinsus olseni</name>
    <name type="common">Perkinsus atlanticus</name>
    <dbReference type="NCBI Taxonomy" id="32597"/>
    <lineage>
        <taxon>Eukaryota</taxon>
        <taxon>Sar</taxon>
        <taxon>Alveolata</taxon>
        <taxon>Perkinsozoa</taxon>
        <taxon>Perkinsea</taxon>
        <taxon>Perkinsida</taxon>
        <taxon>Perkinsidae</taxon>
        <taxon>Perkinsus</taxon>
    </lineage>
</organism>
<protein>
    <submittedName>
        <fullName evidence="1">Uncharacterized protein</fullName>
    </submittedName>
</protein>
<comment type="caution">
    <text evidence="1">The sequence shown here is derived from an EMBL/GenBank/DDBJ whole genome shotgun (WGS) entry which is preliminary data.</text>
</comment>
<dbReference type="Proteomes" id="UP000574390">
    <property type="component" value="Unassembled WGS sequence"/>
</dbReference>
<evidence type="ECO:0000313" key="3">
    <source>
        <dbReference type="Proteomes" id="UP000553632"/>
    </source>
</evidence>
<dbReference type="EMBL" id="JABANM010037222">
    <property type="protein sequence ID" value="KAF4684187.1"/>
    <property type="molecule type" value="Genomic_DNA"/>
</dbReference>
<feature type="non-terminal residue" evidence="1">
    <location>
        <position position="55"/>
    </location>
</feature>
<proteinExistence type="predicted"/>
<accession>A0A7J6NL96</accession>
<gene>
    <name evidence="1" type="ORF">FOZ62_017821</name>
    <name evidence="2" type="ORF">FOZ63_019558</name>
</gene>